<feature type="transmembrane region" description="Helical" evidence="1">
    <location>
        <begin position="170"/>
        <end position="203"/>
    </location>
</feature>
<reference evidence="3 4" key="1">
    <citation type="submission" date="2021-03" db="EMBL/GenBank/DDBJ databases">
        <title>Complete genome of Streptomyces formicae strain 1H-GS9 (DSM 100524).</title>
        <authorList>
            <person name="Atanasov K.E."/>
            <person name="Altabella T."/>
            <person name="Ferrer A."/>
        </authorList>
    </citation>
    <scope>NUCLEOTIDE SEQUENCE [LARGE SCALE GENOMIC DNA]</scope>
    <source>
        <strain evidence="3 4">1H-GS9</strain>
    </source>
</reference>
<evidence type="ECO:0000313" key="4">
    <source>
        <dbReference type="Proteomes" id="UP000828924"/>
    </source>
</evidence>
<dbReference type="PANTHER" id="PTHR33133:SF1">
    <property type="entry name" value="EXPRESSED PROTEIN-RELATED"/>
    <property type="match status" value="1"/>
</dbReference>
<feature type="transmembrane region" description="Helical" evidence="1">
    <location>
        <begin position="316"/>
        <end position="337"/>
    </location>
</feature>
<organism evidence="3 4">
    <name type="scientific">Streptomyces formicae</name>
    <dbReference type="NCBI Taxonomy" id="1616117"/>
    <lineage>
        <taxon>Bacteria</taxon>
        <taxon>Bacillati</taxon>
        <taxon>Actinomycetota</taxon>
        <taxon>Actinomycetes</taxon>
        <taxon>Kitasatosporales</taxon>
        <taxon>Streptomycetaceae</taxon>
        <taxon>Streptomyces</taxon>
    </lineage>
</organism>
<protein>
    <recommendedName>
        <fullName evidence="2">DUF7847 domain-containing protein</fullName>
    </recommendedName>
</protein>
<gene>
    <name evidence="3" type="ORF">J4032_25525</name>
</gene>
<dbReference type="PANTHER" id="PTHR33133">
    <property type="entry name" value="OS08G0107100 PROTEIN-RELATED"/>
    <property type="match status" value="1"/>
</dbReference>
<feature type="transmembrane region" description="Helical" evidence="1">
    <location>
        <begin position="267"/>
        <end position="288"/>
    </location>
</feature>
<keyword evidence="1" id="KW-1133">Transmembrane helix</keyword>
<accession>A0ABY3WUA3</accession>
<dbReference type="RefSeq" id="WP_242333891.1">
    <property type="nucleotide sequence ID" value="NZ_CP071872.1"/>
</dbReference>
<dbReference type="Proteomes" id="UP000828924">
    <property type="component" value="Chromosome"/>
</dbReference>
<evidence type="ECO:0000313" key="3">
    <source>
        <dbReference type="EMBL" id="UNM14382.1"/>
    </source>
</evidence>
<evidence type="ECO:0000259" key="2">
    <source>
        <dbReference type="Pfam" id="PF25231"/>
    </source>
</evidence>
<feature type="transmembrane region" description="Helical" evidence="1">
    <location>
        <begin position="112"/>
        <end position="134"/>
    </location>
</feature>
<sequence length="389" mass="40231">MPGPGPGPYGSPYPGPYGSPYGGAPGWGGWGPPPPPKPGVVPLQPLTVGDLLNGAVSTIGRYKKPVIGISAAVFGACALVVALALLIAFSAVSDTVYELIELPYGRDPEWEQIQPLVVAFVCVWVVAVAAYLLAMGIVQASMLAVLQQAVLGRPAGFGSVWRQALPRVPALIGTGLLSGLIAMVPAVLAMTGFVVALIGASLLGTGEDDAGTAGALIAFGFIGALVTVVPAVWLWVKFSLAPAAVVFEKQGPIAAMRRSSALVRGRWWPVFGISLLAYLIAAVIAWVIQQVLTTMALIPTMAGAPDLGPEPELSELLSVFAVYIVVAFVAQLIAYVIQTTFPPLVNGLLYVDQRIRKENLAPVLAEAAGMTAAAQPPVPPVPPGPPFTP</sequence>
<feature type="domain" description="DUF7847" evidence="2">
    <location>
        <begin position="71"/>
        <end position="334"/>
    </location>
</feature>
<proteinExistence type="predicted"/>
<dbReference type="Pfam" id="PF25231">
    <property type="entry name" value="DUF7847"/>
    <property type="match status" value="1"/>
</dbReference>
<keyword evidence="4" id="KW-1185">Reference proteome</keyword>
<keyword evidence="1" id="KW-0812">Transmembrane</keyword>
<dbReference type="EMBL" id="CP071872">
    <property type="protein sequence ID" value="UNM14382.1"/>
    <property type="molecule type" value="Genomic_DNA"/>
</dbReference>
<feature type="transmembrane region" description="Helical" evidence="1">
    <location>
        <begin position="215"/>
        <end position="236"/>
    </location>
</feature>
<feature type="transmembrane region" description="Helical" evidence="1">
    <location>
        <begin position="66"/>
        <end position="92"/>
    </location>
</feature>
<evidence type="ECO:0000256" key="1">
    <source>
        <dbReference type="SAM" id="Phobius"/>
    </source>
</evidence>
<keyword evidence="1" id="KW-0472">Membrane</keyword>
<dbReference type="InterPro" id="IPR057169">
    <property type="entry name" value="DUF7847"/>
</dbReference>
<name>A0ABY3WUA3_9ACTN</name>